<protein>
    <recommendedName>
        <fullName evidence="5">DUF1515 domain-containing protein</fullName>
    </recommendedName>
</protein>
<feature type="region of interest" description="Disordered" evidence="1">
    <location>
        <begin position="1"/>
        <end position="22"/>
    </location>
</feature>
<name>A0A6M7WHL6_RHILI</name>
<feature type="compositionally biased region" description="Polar residues" evidence="1">
    <location>
        <begin position="8"/>
        <end position="22"/>
    </location>
</feature>
<evidence type="ECO:0000313" key="4">
    <source>
        <dbReference type="Proteomes" id="UP000503017"/>
    </source>
</evidence>
<reference evidence="3 4" key="1">
    <citation type="submission" date="2018-10" db="EMBL/GenBank/DDBJ databases">
        <authorList>
            <person name="Perry B.J."/>
            <person name="Sullivan J.T."/>
            <person name="Murphy R.J.T."/>
            <person name="Ramsay J.P."/>
            <person name="Ronson C.W."/>
        </authorList>
    </citation>
    <scope>NUCLEOTIDE SEQUENCE [LARGE SCALE GENOMIC DNA]</scope>
    <source>
        <strain evidence="3 4">R88b</strain>
    </source>
</reference>
<keyword evidence="2" id="KW-1133">Transmembrane helix</keyword>
<evidence type="ECO:0000256" key="1">
    <source>
        <dbReference type="SAM" id="MobiDB-lite"/>
    </source>
</evidence>
<dbReference type="AlphaFoldDB" id="A0A6M7WHL6"/>
<keyword evidence="2" id="KW-0472">Membrane</keyword>
<sequence length="127" mass="13957">MTVGKSDISGTTPSKEGTPNTAYDQMNTMAFLLEIHKDISAQSAKIERLITDRNEDNARRHLDSDRLDASIKALSDELTPVKASVDRTYYMMVGGFAVACVALAIIWFLVGDDIKALLAFSHKLPKP</sequence>
<proteinExistence type="predicted"/>
<accession>A0A6M7WHL6</accession>
<dbReference type="Proteomes" id="UP000503017">
    <property type="component" value="Chromosome"/>
</dbReference>
<evidence type="ECO:0000256" key="2">
    <source>
        <dbReference type="SAM" id="Phobius"/>
    </source>
</evidence>
<gene>
    <name evidence="3" type="ORF">EB235_08095</name>
</gene>
<organism evidence="3 4">
    <name type="scientific">Mesorhizobium loti R88b</name>
    <dbReference type="NCBI Taxonomy" id="935548"/>
    <lineage>
        <taxon>Bacteria</taxon>
        <taxon>Pseudomonadati</taxon>
        <taxon>Pseudomonadota</taxon>
        <taxon>Alphaproteobacteria</taxon>
        <taxon>Hyphomicrobiales</taxon>
        <taxon>Phyllobacteriaceae</taxon>
        <taxon>Mesorhizobium</taxon>
    </lineage>
</organism>
<dbReference type="EMBL" id="CP033367">
    <property type="protein sequence ID" value="QKD01475.1"/>
    <property type="molecule type" value="Genomic_DNA"/>
</dbReference>
<keyword evidence="2" id="KW-0812">Transmembrane</keyword>
<dbReference type="RefSeq" id="WP_027031494.1">
    <property type="nucleotide sequence ID" value="NZ_CP033367.1"/>
</dbReference>
<feature type="transmembrane region" description="Helical" evidence="2">
    <location>
        <begin position="89"/>
        <end position="110"/>
    </location>
</feature>
<evidence type="ECO:0000313" key="3">
    <source>
        <dbReference type="EMBL" id="QKD01475.1"/>
    </source>
</evidence>
<dbReference type="SUPFAM" id="SSF58100">
    <property type="entry name" value="Bacterial hemolysins"/>
    <property type="match status" value="1"/>
</dbReference>
<evidence type="ECO:0008006" key="5">
    <source>
        <dbReference type="Google" id="ProtNLM"/>
    </source>
</evidence>